<dbReference type="Proteomes" id="UP000054516">
    <property type="component" value="Unassembled WGS sequence"/>
</dbReference>
<evidence type="ECO:0000313" key="2">
    <source>
        <dbReference type="Proteomes" id="UP000054516"/>
    </source>
</evidence>
<dbReference type="PANTHER" id="PTHR40619:SF3">
    <property type="entry name" value="FUNGAL STAND N-TERMINAL GOODBYE DOMAIN-CONTAINING PROTEIN"/>
    <property type="match status" value="1"/>
</dbReference>
<keyword evidence="2" id="KW-1185">Reference proteome</keyword>
<sequence length="662" mass="74430">MDLEKNLPQTLVKTMGDKNEVAAFDQWRKSDAATSISPSLATPAAFDYQRSLWYQPGSREDLEGAINHYFQQNKQEFSSESTTWQGVLEELDGATAMYHEKVRGNPARATLRRGDTIARTLIPILESIPNDNGLGLLKGGLLVIFNAIKRRSDACEKVFHCFKLIPEKMAHVHRMEKSFYNEKGVKARSEDFYNALISSLPRLIRILNGNESGKRAVRMGKLLLGNQAKDVDSCVELIDEAIRKFDDYISDLNRSRDVRTARITESIHSNVNRLQDNFSETRQDVKDVKLLISYVNDSFEAKRDEYAALRESHMKELKEELIGVVNSFYRLMAEGHRSNALGNEGGISGPSWRTPPTLSWAETIGNDDSSSTQRISEDLIEALGGESIYLNMLNDHQQIIRKYHQFSDKSLRQATYLKSSLKFRRWLMGTAPDILLVDGHETRGRVSAMSVFCAMLVQALWTIQQEPTSPKHQAITLFFTCGAHTSAEDILTGPCGILRSFIGQLLRSWPGHAPDMTFISETNGLLIDDIREDRVEALCYLFEELLGRLPPEAVVYCIIDGISFYETNHLGWSAGLNRVVSLFRELANTGPTIGGLGTKVKSLLVSADKSTDIYRLVSAEKRVDLRARNQAPNAVTEQSLLEEIQLQFGSEGNNDQGNWQEP</sequence>
<dbReference type="EMBL" id="DF977465">
    <property type="protein sequence ID" value="GAP86571.1"/>
    <property type="molecule type" value="Genomic_DNA"/>
</dbReference>
<dbReference type="AlphaFoldDB" id="A0A1W2TEW9"/>
<accession>A0A1W2TEW9</accession>
<evidence type="ECO:0000313" key="1">
    <source>
        <dbReference type="EMBL" id="GAP86571.1"/>
    </source>
</evidence>
<name>A0A1W2TEW9_ROSNE</name>
<reference evidence="1" key="1">
    <citation type="submission" date="2016-03" db="EMBL/GenBank/DDBJ databases">
        <title>Draft genome sequence of Rosellinia necatrix.</title>
        <authorList>
            <person name="Kanematsu S."/>
        </authorList>
    </citation>
    <scope>NUCLEOTIDE SEQUENCE [LARGE SCALE GENOMIC DNA]</scope>
    <source>
        <strain evidence="1">W97</strain>
    </source>
</reference>
<organism evidence="1">
    <name type="scientific">Rosellinia necatrix</name>
    <name type="common">White root-rot fungus</name>
    <dbReference type="NCBI Taxonomy" id="77044"/>
    <lineage>
        <taxon>Eukaryota</taxon>
        <taxon>Fungi</taxon>
        <taxon>Dikarya</taxon>
        <taxon>Ascomycota</taxon>
        <taxon>Pezizomycotina</taxon>
        <taxon>Sordariomycetes</taxon>
        <taxon>Xylariomycetidae</taxon>
        <taxon>Xylariales</taxon>
        <taxon>Xylariaceae</taxon>
        <taxon>Rosellinia</taxon>
    </lineage>
</organism>
<gene>
    <name evidence="1" type="ORF">SAMD00023353_2001770</name>
</gene>
<dbReference type="OrthoDB" id="5419927at2759"/>
<dbReference type="OMA" id="KAEDNRF"/>
<protein>
    <submittedName>
        <fullName evidence="1">Uncharacterized protein</fullName>
    </submittedName>
</protein>
<dbReference type="PANTHER" id="PTHR40619">
    <property type="entry name" value="FUNGAL STAND N-TERMINAL GOODBYE DOMAIN-CONTAINING PROTEIN"/>
    <property type="match status" value="1"/>
</dbReference>
<dbReference type="STRING" id="77044.A0A1W2TEW9"/>
<proteinExistence type="predicted"/>